<keyword evidence="1" id="KW-0436">Ligase</keyword>
<dbReference type="InterPro" id="IPR012337">
    <property type="entry name" value="RNaseH-like_sf"/>
</dbReference>
<gene>
    <name evidence="1" type="ORF">FWK35_00023505</name>
</gene>
<sequence>MFSEPSSPSIQLDNVESFEADCQDSLWPSEKVSKLKTPQKIEISQEWATCEIDGGTNINKKTRLTVLRNKLKKHFESNAHKSAVQILDNKDKNMLSKLMEEKDYQINKATYSIFRTAYYIAKYNRPFDDHLKLVQLQELNGIKLGFTLHSRHSSTNIIQHISKEMKHKIIKNIVDTNAKCSILIDESTTLSALCSMVVYLKISISNNDPLFIFLDLVELKNQTSENIVSQLINCLHTSWLDENYLQQQWVSFVSDGASVLLGKKNGVAKKLKDKYPLIFSWHCMNHRLELAVNDSLKDVSATNHFKCFIDSLYVLYNASPKNQTELREICHDLDVLFLKIGRVLSVRWVASSWRAVNVVWKIFPALYKHLYTASNDSNRDSKTKNKYLGLLKKLASPEFVNDLAIMCDVLQELSNLSIELQSRTITLMQAEQSIKRCIRVITSFKTNNGDYMHQAVLAIKDMKFKNIDLTSNKKMISINKNQFLTSIENNLQSRLLDNDGENKIILKNILVLEKSTWPEDPDIRYGEDDIKYLCKRFSLDQDEAISGMRKIIYDQTIDPKNVMPAFYIFLKTFPCSTAECERGFSVMNNICTDLRSRLTINNISNLMFININGPPLSDWNPEDYVKSWLFSHRCAEDTRTKIARNNIDKIESKVVKKSLWHIL</sequence>
<dbReference type="GO" id="GO:0016874">
    <property type="term" value="F:ligase activity"/>
    <property type="evidence" value="ECO:0007669"/>
    <property type="project" value="UniProtKB-KW"/>
</dbReference>
<keyword evidence="2" id="KW-1185">Reference proteome</keyword>
<accession>A0A6G0W299</accession>
<dbReference type="PANTHER" id="PTHR46880">
    <property type="entry name" value="RAS-ASSOCIATING DOMAIN-CONTAINING PROTEIN"/>
    <property type="match status" value="1"/>
</dbReference>
<dbReference type="SUPFAM" id="SSF53098">
    <property type="entry name" value="Ribonuclease H-like"/>
    <property type="match status" value="1"/>
</dbReference>
<dbReference type="AlphaFoldDB" id="A0A6G0W299"/>
<dbReference type="Proteomes" id="UP000478052">
    <property type="component" value="Unassembled WGS sequence"/>
</dbReference>
<dbReference type="PANTHER" id="PTHR46880:SF8">
    <property type="entry name" value="E3 SUMO-PROTEIN LIGASE KIAA1586"/>
    <property type="match status" value="1"/>
</dbReference>
<dbReference type="OrthoDB" id="6599966at2759"/>
<evidence type="ECO:0000313" key="2">
    <source>
        <dbReference type="Proteomes" id="UP000478052"/>
    </source>
</evidence>
<comment type="caution">
    <text evidence="1">The sequence shown here is derived from an EMBL/GenBank/DDBJ whole genome shotgun (WGS) entry which is preliminary data.</text>
</comment>
<name>A0A6G0W299_APHCR</name>
<evidence type="ECO:0000313" key="1">
    <source>
        <dbReference type="EMBL" id="KAF0720728.1"/>
    </source>
</evidence>
<organism evidence="1 2">
    <name type="scientific">Aphis craccivora</name>
    <name type="common">Cowpea aphid</name>
    <dbReference type="NCBI Taxonomy" id="307492"/>
    <lineage>
        <taxon>Eukaryota</taxon>
        <taxon>Metazoa</taxon>
        <taxon>Ecdysozoa</taxon>
        <taxon>Arthropoda</taxon>
        <taxon>Hexapoda</taxon>
        <taxon>Insecta</taxon>
        <taxon>Pterygota</taxon>
        <taxon>Neoptera</taxon>
        <taxon>Paraneoptera</taxon>
        <taxon>Hemiptera</taxon>
        <taxon>Sternorrhyncha</taxon>
        <taxon>Aphidomorpha</taxon>
        <taxon>Aphidoidea</taxon>
        <taxon>Aphididae</taxon>
        <taxon>Aphidini</taxon>
        <taxon>Aphis</taxon>
        <taxon>Aphis</taxon>
    </lineage>
</organism>
<protein>
    <submittedName>
        <fullName evidence="1">E3 SUMO-protein ligase KIAA1586-like</fullName>
    </submittedName>
</protein>
<dbReference type="EMBL" id="VUJU01009412">
    <property type="protein sequence ID" value="KAF0720728.1"/>
    <property type="molecule type" value="Genomic_DNA"/>
</dbReference>
<reference evidence="1 2" key="1">
    <citation type="submission" date="2019-08" db="EMBL/GenBank/DDBJ databases">
        <title>Whole genome of Aphis craccivora.</title>
        <authorList>
            <person name="Voronova N.V."/>
            <person name="Shulinski R.S."/>
            <person name="Bandarenka Y.V."/>
            <person name="Zhorov D.G."/>
            <person name="Warner D."/>
        </authorList>
    </citation>
    <scope>NUCLEOTIDE SEQUENCE [LARGE SCALE GENOMIC DNA]</scope>
    <source>
        <strain evidence="1">180601</strain>
        <tissue evidence="1">Whole Body</tissue>
    </source>
</reference>
<proteinExistence type="predicted"/>